<dbReference type="PANTHER" id="PTHR40079">
    <property type="entry name" value="MANNAN ENDO-1,4-BETA-MANNOSIDASE E-RELATED"/>
    <property type="match status" value="1"/>
</dbReference>
<dbReference type="GO" id="GO:0006080">
    <property type="term" value="P:substituted mannan metabolic process"/>
    <property type="evidence" value="ECO:0007669"/>
    <property type="project" value="InterPro"/>
</dbReference>
<dbReference type="InterPro" id="IPR000772">
    <property type="entry name" value="Ricin_B_lectin"/>
</dbReference>
<sequence>MRWRIMLATAMVAASGGAALLGAGTASAAVGSPLVSAASGRCLDVSGNSPTAGTPVAIWDCNGQQNQGWVFTGQGELRTFNETRCLDLSSATAGTPLTIQNCTGQTNQRFRWNTNGSITATQSGLCLDVEGNNSANGTRVVLWSCNGQSNQRWSQSGGPTTPPTTPPATCTVAPVDPQATTQARKLLCYLYSQYGNHILSGQRETNGSEAEFHHILTNTGKQPAIRGLDMCDRPGAVDRALAWWNAGGIPLIGWHVGAPATSSCNYGGTASINATLTPGTAENRSYLAELDAAAAQLQRLQSNGVAVLWAPYHEAGGTWFWWSKEGGSQYQRLWRFQFDYFTRTKGIHNLVWLHPYNGEPNSSFYPGKQYVDIGGADTYANDHNPLTPLFNRTRDIVGGTVPIALHENGPIPDPDQLQSTGTRWVLFSTWNGSWLTERNDVTFLRRVYGHSYVVTRDEVPNLR</sequence>
<keyword evidence="3 4" id="KW-0326">Glycosidase</keyword>
<keyword evidence="5" id="KW-0732">Signal</keyword>
<dbReference type="Proteomes" id="UP000198797">
    <property type="component" value="Unassembled WGS sequence"/>
</dbReference>
<protein>
    <submittedName>
        <fullName evidence="7">Ricin-type beta-trefoil lectin domain-containing protein</fullName>
    </submittedName>
</protein>
<dbReference type="GO" id="GO:0030246">
    <property type="term" value="F:carbohydrate binding"/>
    <property type="evidence" value="ECO:0007669"/>
    <property type="project" value="UniProtKB-KW"/>
</dbReference>
<dbReference type="PRINTS" id="PR00739">
    <property type="entry name" value="GLHYDRLASE26"/>
</dbReference>
<accession>A0A1C5AV11</accession>
<dbReference type="Gene3D" id="3.20.20.80">
    <property type="entry name" value="Glycosidases"/>
    <property type="match status" value="1"/>
</dbReference>
<evidence type="ECO:0000259" key="6">
    <source>
        <dbReference type="PROSITE" id="PS51764"/>
    </source>
</evidence>
<reference evidence="8" key="1">
    <citation type="submission" date="2016-06" db="EMBL/GenBank/DDBJ databases">
        <authorList>
            <person name="Varghese N."/>
            <person name="Submissions Spin"/>
        </authorList>
    </citation>
    <scope>NUCLEOTIDE SEQUENCE [LARGE SCALE GENOMIC DNA]</scope>
    <source>
        <strain evidence="8">DSM 44100</strain>
    </source>
</reference>
<gene>
    <name evidence="7" type="ORF">GA0070216_12932</name>
</gene>
<evidence type="ECO:0000313" key="8">
    <source>
        <dbReference type="Proteomes" id="UP000198797"/>
    </source>
</evidence>
<dbReference type="EMBL" id="FMCU01000029">
    <property type="protein sequence ID" value="SCF48881.1"/>
    <property type="molecule type" value="Genomic_DNA"/>
</dbReference>
<evidence type="ECO:0000256" key="2">
    <source>
        <dbReference type="ARBA" id="ARBA00022801"/>
    </source>
</evidence>
<name>A0A1C5AV11_9ACTN</name>
<feature type="domain" description="GH26" evidence="6">
    <location>
        <begin position="181"/>
        <end position="457"/>
    </location>
</feature>
<dbReference type="Gene3D" id="2.80.10.50">
    <property type="match status" value="2"/>
</dbReference>
<dbReference type="CDD" id="cd23418">
    <property type="entry name" value="beta-trefoil_Ricin_XLN-like"/>
    <property type="match status" value="1"/>
</dbReference>
<organism evidence="7 8">
    <name type="scientific">Micromonospora matsumotoense</name>
    <dbReference type="NCBI Taxonomy" id="121616"/>
    <lineage>
        <taxon>Bacteria</taxon>
        <taxon>Bacillati</taxon>
        <taxon>Actinomycetota</taxon>
        <taxon>Actinomycetes</taxon>
        <taxon>Micromonosporales</taxon>
        <taxon>Micromonosporaceae</taxon>
        <taxon>Micromonospora</taxon>
    </lineage>
</organism>
<evidence type="ECO:0000313" key="7">
    <source>
        <dbReference type="EMBL" id="SCF48881.1"/>
    </source>
</evidence>
<feature type="active site" description="Nucleophile" evidence="4">
    <location>
        <position position="407"/>
    </location>
</feature>
<dbReference type="SUPFAM" id="SSF50370">
    <property type="entry name" value="Ricin B-like lectins"/>
    <property type="match status" value="1"/>
</dbReference>
<dbReference type="SUPFAM" id="SSF51445">
    <property type="entry name" value="(Trans)glycosidases"/>
    <property type="match status" value="1"/>
</dbReference>
<dbReference type="PROSITE" id="PS50231">
    <property type="entry name" value="RICIN_B_LECTIN"/>
    <property type="match status" value="1"/>
</dbReference>
<keyword evidence="7" id="KW-0430">Lectin</keyword>
<dbReference type="STRING" id="121616.GA0070216_12932"/>
<evidence type="ECO:0000256" key="5">
    <source>
        <dbReference type="SAM" id="SignalP"/>
    </source>
</evidence>
<dbReference type="GO" id="GO:0016985">
    <property type="term" value="F:mannan endo-1,4-beta-mannosidase activity"/>
    <property type="evidence" value="ECO:0007669"/>
    <property type="project" value="InterPro"/>
</dbReference>
<evidence type="ECO:0000256" key="3">
    <source>
        <dbReference type="ARBA" id="ARBA00023295"/>
    </source>
</evidence>
<comment type="similarity">
    <text evidence="1 4">Belongs to the glycosyl hydrolase 26 family.</text>
</comment>
<dbReference type="PANTHER" id="PTHR40079:SF4">
    <property type="entry name" value="GH26 DOMAIN-CONTAINING PROTEIN-RELATED"/>
    <property type="match status" value="1"/>
</dbReference>
<dbReference type="InterPro" id="IPR000805">
    <property type="entry name" value="Glyco_hydro_26"/>
</dbReference>
<evidence type="ECO:0000256" key="4">
    <source>
        <dbReference type="PROSITE-ProRule" id="PRU01100"/>
    </source>
</evidence>
<feature type="signal peptide" evidence="5">
    <location>
        <begin position="1"/>
        <end position="28"/>
    </location>
</feature>
<dbReference type="PROSITE" id="PS51764">
    <property type="entry name" value="GH26"/>
    <property type="match status" value="1"/>
</dbReference>
<feature type="active site" description="Proton donor" evidence="4">
    <location>
        <position position="314"/>
    </location>
</feature>
<dbReference type="Pfam" id="PF02156">
    <property type="entry name" value="Glyco_hydro_26"/>
    <property type="match status" value="1"/>
</dbReference>
<keyword evidence="8" id="KW-1185">Reference proteome</keyword>
<feature type="chain" id="PRO_5008711512" evidence="5">
    <location>
        <begin position="29"/>
        <end position="463"/>
    </location>
</feature>
<evidence type="ECO:0000256" key="1">
    <source>
        <dbReference type="ARBA" id="ARBA00007754"/>
    </source>
</evidence>
<dbReference type="RefSeq" id="WP_218108342.1">
    <property type="nucleotide sequence ID" value="NZ_FMCU01000029.1"/>
</dbReference>
<dbReference type="InterPro" id="IPR035992">
    <property type="entry name" value="Ricin_B-like_lectins"/>
</dbReference>
<dbReference type="InterPro" id="IPR022790">
    <property type="entry name" value="GH26_dom"/>
</dbReference>
<dbReference type="SMART" id="SM00458">
    <property type="entry name" value="RICIN"/>
    <property type="match status" value="1"/>
</dbReference>
<dbReference type="InterPro" id="IPR017853">
    <property type="entry name" value="GH"/>
</dbReference>
<dbReference type="AlphaFoldDB" id="A0A1C5AV11"/>
<keyword evidence="2 4" id="KW-0378">Hydrolase</keyword>
<dbReference type="Pfam" id="PF00652">
    <property type="entry name" value="Ricin_B_lectin"/>
    <property type="match status" value="1"/>
</dbReference>
<proteinExistence type="inferred from homology"/>